<dbReference type="AlphaFoldDB" id="I6ZY42"/>
<organism evidence="1 2">
    <name type="scientific">Melioribacter roseus (strain DSM 23840 / JCM 17771 / VKM B-2668 / P3M-2)</name>
    <dbReference type="NCBI Taxonomy" id="1191523"/>
    <lineage>
        <taxon>Bacteria</taxon>
        <taxon>Pseudomonadati</taxon>
        <taxon>Ignavibacteriota</taxon>
        <taxon>Ignavibacteria</taxon>
        <taxon>Ignavibacteriales</taxon>
        <taxon>Melioribacteraceae</taxon>
        <taxon>Melioribacter</taxon>
    </lineage>
</organism>
<sequence length="346" mass="38424">METKMKKALIASVLLLISSVPLLSQTVIGKYGGEFLAIGVGGRASGMGGAQTAIVNDVTAGYWNPAALAHIDYPQAALMHEEHFGSLVNYNYAAVAIPYDKEMSLGFSVIRLSIDGIPDTRNALYDSNGDGIIDIHTDRFDYSKITEFNNTDWAFFLTFAKRQTDNFYWGASVKIIRRDIAEYSATGIGFDIGAFYRPFNSLLLGLNFQDITTTLVAWDTGRNELITPTLKTGAAYLIDFWGGVLSPAIDIDTRFENRKFASNLNLGPVSFDFHTGIEYRYKNIAALRIGYSDVKQLTIGAGIKLPKMIIDYSYSRVSGNQEETLPESHRISLLLTLEDLQFKRKE</sequence>
<dbReference type="SUPFAM" id="SSF56935">
    <property type="entry name" value="Porins"/>
    <property type="match status" value="1"/>
</dbReference>
<protein>
    <recommendedName>
        <fullName evidence="3">PorV/PorQ family protein</fullName>
    </recommendedName>
</protein>
<evidence type="ECO:0000313" key="2">
    <source>
        <dbReference type="Proteomes" id="UP000009011"/>
    </source>
</evidence>
<dbReference type="HOGENOM" id="CLU_063038_0_0_10"/>
<name>I6ZY42_MELRP</name>
<dbReference type="KEGG" id="mro:MROS_0685"/>
<dbReference type="Proteomes" id="UP000009011">
    <property type="component" value="Chromosome"/>
</dbReference>
<evidence type="ECO:0008006" key="3">
    <source>
        <dbReference type="Google" id="ProtNLM"/>
    </source>
</evidence>
<evidence type="ECO:0000313" key="1">
    <source>
        <dbReference type="EMBL" id="AFN73928.1"/>
    </source>
</evidence>
<dbReference type="eggNOG" id="COG2067">
    <property type="taxonomic scope" value="Bacteria"/>
</dbReference>
<dbReference type="Gene3D" id="2.40.160.60">
    <property type="entry name" value="Outer membrane protein transport protein (OMPP1/FadL/TodX)"/>
    <property type="match status" value="1"/>
</dbReference>
<keyword evidence="2" id="KW-1185">Reference proteome</keyword>
<proteinExistence type="predicted"/>
<dbReference type="STRING" id="1191523.MROS_0685"/>
<gene>
    <name evidence="1" type="ordered locus">MROS_0685</name>
</gene>
<dbReference type="EMBL" id="CP003557">
    <property type="protein sequence ID" value="AFN73928.1"/>
    <property type="molecule type" value="Genomic_DNA"/>
</dbReference>
<dbReference type="PATRIC" id="fig|1191523.3.peg.715"/>
<reference evidence="1 2" key="1">
    <citation type="journal article" date="2013" name="PLoS ONE">
        <title>Genomic analysis of Melioribacter roseus, facultatively anaerobic organotrophic bacterium representing a novel deep lineage within Bacteriodetes/Chlorobi group.</title>
        <authorList>
            <person name="Kadnikov V.V."/>
            <person name="Mardanov A.V."/>
            <person name="Podosokorskaya O.A."/>
            <person name="Gavrilov S.N."/>
            <person name="Kublanov I.V."/>
            <person name="Beletsky A.V."/>
            <person name="Bonch-Osmolovskaya E.A."/>
            <person name="Ravin N.V."/>
        </authorList>
    </citation>
    <scope>NUCLEOTIDE SEQUENCE [LARGE SCALE GENOMIC DNA]</scope>
    <source>
        <strain evidence="2">JCM 17771 / P3M-2</strain>
    </source>
</reference>
<dbReference type="NCBIfam" id="NF033709">
    <property type="entry name" value="PorV_fam"/>
    <property type="match status" value="1"/>
</dbReference>
<accession>I6ZY42</accession>